<keyword evidence="13" id="KW-1185">Reference proteome</keyword>
<dbReference type="GO" id="GO:0006888">
    <property type="term" value="P:endoplasmic reticulum to Golgi vesicle-mediated transport"/>
    <property type="evidence" value="ECO:0007669"/>
    <property type="project" value="TreeGrafter"/>
</dbReference>
<reference evidence="12" key="1">
    <citation type="submission" date="2019-06" db="EMBL/GenBank/DDBJ databases">
        <authorList>
            <person name="Zheng W."/>
        </authorList>
    </citation>
    <scope>NUCLEOTIDE SEQUENCE</scope>
    <source>
        <strain evidence="12">QDHG01</strain>
    </source>
</reference>
<evidence type="ECO:0000313" key="13">
    <source>
        <dbReference type="Proteomes" id="UP000785679"/>
    </source>
</evidence>
<dbReference type="PANTHER" id="PTHR45806">
    <property type="entry name" value="SYNAPTOBREVIN HOMOLOG YKT6"/>
    <property type="match status" value="1"/>
</dbReference>
<evidence type="ECO:0000259" key="11">
    <source>
        <dbReference type="PROSITE" id="PS50892"/>
    </source>
</evidence>
<feature type="domain" description="V-SNARE coiled-coil homology" evidence="11">
    <location>
        <begin position="147"/>
        <end position="207"/>
    </location>
</feature>
<dbReference type="PROSITE" id="PS50892">
    <property type="entry name" value="V_SNARE"/>
    <property type="match status" value="1"/>
</dbReference>
<name>A0A8J8NJN8_HALGN</name>
<dbReference type="PROSITE" id="PS50859">
    <property type="entry name" value="LONGIN"/>
    <property type="match status" value="1"/>
</dbReference>
<organism evidence="12 13">
    <name type="scientific">Halteria grandinella</name>
    <dbReference type="NCBI Taxonomy" id="5974"/>
    <lineage>
        <taxon>Eukaryota</taxon>
        <taxon>Sar</taxon>
        <taxon>Alveolata</taxon>
        <taxon>Ciliophora</taxon>
        <taxon>Intramacronucleata</taxon>
        <taxon>Spirotrichea</taxon>
        <taxon>Stichotrichia</taxon>
        <taxon>Sporadotrichida</taxon>
        <taxon>Halteriidae</taxon>
        <taxon>Halteria</taxon>
    </lineage>
</organism>
<keyword evidence="5" id="KW-0449">Lipoprotein</keyword>
<evidence type="ECO:0000256" key="2">
    <source>
        <dbReference type="ARBA" id="ARBA00022481"/>
    </source>
</evidence>
<dbReference type="Gene3D" id="3.30.450.50">
    <property type="entry name" value="Longin domain"/>
    <property type="match status" value="1"/>
</dbReference>
<keyword evidence="9" id="KW-0812">Transmembrane</keyword>
<comment type="subcellular location">
    <subcellularLocation>
        <location evidence="7">Endomembrane system</location>
        <topology evidence="7">Lipid-anchor</topology>
        <orientation evidence="7">Cytoplasmic side</orientation>
    </subcellularLocation>
</comment>
<evidence type="ECO:0000256" key="5">
    <source>
        <dbReference type="ARBA" id="ARBA00023288"/>
    </source>
</evidence>
<keyword evidence="4" id="KW-0564">Palmitate</keyword>
<dbReference type="GO" id="GO:0005484">
    <property type="term" value="F:SNAP receptor activity"/>
    <property type="evidence" value="ECO:0007669"/>
    <property type="project" value="TreeGrafter"/>
</dbReference>
<keyword evidence="3 9" id="KW-0472">Membrane</keyword>
<evidence type="ECO:0000256" key="8">
    <source>
        <dbReference type="PROSITE-ProRule" id="PRU00290"/>
    </source>
</evidence>
<evidence type="ECO:0000256" key="3">
    <source>
        <dbReference type="ARBA" id="ARBA00023136"/>
    </source>
</evidence>
<dbReference type="InterPro" id="IPR042855">
    <property type="entry name" value="V_SNARE_CC"/>
</dbReference>
<feature type="domain" description="Longin" evidence="10">
    <location>
        <begin position="12"/>
        <end position="105"/>
    </location>
</feature>
<evidence type="ECO:0000313" key="12">
    <source>
        <dbReference type="EMBL" id="TNV75731.1"/>
    </source>
</evidence>
<dbReference type="PANTHER" id="PTHR45806:SF1">
    <property type="entry name" value="SYNAPTOBREVIN HOMOLOG YKT6"/>
    <property type="match status" value="1"/>
</dbReference>
<dbReference type="EMBL" id="RRYP01014960">
    <property type="protein sequence ID" value="TNV75731.1"/>
    <property type="molecule type" value="Genomic_DNA"/>
</dbReference>
<feature type="transmembrane region" description="Helical" evidence="9">
    <location>
        <begin position="209"/>
        <end position="230"/>
    </location>
</feature>
<evidence type="ECO:0000256" key="7">
    <source>
        <dbReference type="ARBA" id="ARBA00046278"/>
    </source>
</evidence>
<keyword evidence="9" id="KW-1133">Transmembrane helix</keyword>
<keyword evidence="2" id="KW-0488">Methylation</keyword>
<dbReference type="GO" id="GO:0005794">
    <property type="term" value="C:Golgi apparatus"/>
    <property type="evidence" value="ECO:0007669"/>
    <property type="project" value="TreeGrafter"/>
</dbReference>
<dbReference type="CDD" id="cd15843">
    <property type="entry name" value="R-SNARE"/>
    <property type="match status" value="1"/>
</dbReference>
<evidence type="ECO:0000256" key="6">
    <source>
        <dbReference type="ARBA" id="ARBA00023289"/>
    </source>
</evidence>
<accession>A0A8J8NJN8</accession>
<keyword evidence="6" id="KW-0636">Prenylation</keyword>
<proteinExistence type="inferred from homology"/>
<dbReference type="SUPFAM" id="SSF64356">
    <property type="entry name" value="SNARE-like"/>
    <property type="match status" value="1"/>
</dbReference>
<dbReference type="InterPro" id="IPR010908">
    <property type="entry name" value="Longin_dom"/>
</dbReference>
<dbReference type="Proteomes" id="UP000785679">
    <property type="component" value="Unassembled WGS sequence"/>
</dbReference>
<comment type="caution">
    <text evidence="12">The sequence shown here is derived from an EMBL/GenBank/DDBJ whole genome shotgun (WGS) entry which is preliminary data.</text>
</comment>
<evidence type="ECO:0000256" key="4">
    <source>
        <dbReference type="ARBA" id="ARBA00023139"/>
    </source>
</evidence>
<evidence type="ECO:0000256" key="9">
    <source>
        <dbReference type="SAM" id="Phobius"/>
    </source>
</evidence>
<evidence type="ECO:0008006" key="14">
    <source>
        <dbReference type="Google" id="ProtNLM"/>
    </source>
</evidence>
<keyword evidence="8" id="KW-0175">Coiled coil</keyword>
<evidence type="ECO:0000256" key="1">
    <source>
        <dbReference type="ARBA" id="ARBA00008025"/>
    </source>
</evidence>
<comment type="similarity">
    <text evidence="1">Belongs to the synaptobrevin family.</text>
</comment>
<evidence type="ECO:0000259" key="10">
    <source>
        <dbReference type="PROSITE" id="PS50859"/>
    </source>
</evidence>
<sequence>MESRANQIHFVFVGRLKDTQLLLTTLSNPTMQDRLQDFTQHATIILQKQASQVQSVDGQRLKSDFTGLSWHSICDKNSILYGAVTDKDYPDDLCSQFLRQLISQLYDKSIELRRDPQSQETLRELSQHKGIVHELHQRYRDSRNIDKSLQALQAIDRAQGFMQQNIASMIQNRQQMFDIEGKSGDLRDTASKFKSQSKKMERMARLKQMQMKVIFALLAVTGIVLLYYFMF</sequence>
<protein>
    <recommendedName>
        <fullName evidence="14">V-SNARE coiled-coil homology domain-containing protein</fullName>
    </recommendedName>
</protein>
<dbReference type="OrthoDB" id="284000at2759"/>
<gene>
    <name evidence="12" type="ORF">FGO68_gene749</name>
</gene>
<dbReference type="Pfam" id="PF00957">
    <property type="entry name" value="Synaptobrevin"/>
    <property type="match status" value="1"/>
</dbReference>
<dbReference type="InterPro" id="IPR011012">
    <property type="entry name" value="Longin-like_dom_sf"/>
</dbReference>
<dbReference type="AlphaFoldDB" id="A0A8J8NJN8"/>
<dbReference type="SUPFAM" id="SSF58038">
    <property type="entry name" value="SNARE fusion complex"/>
    <property type="match status" value="1"/>
</dbReference>